<reference evidence="1" key="1">
    <citation type="submission" date="2022-04" db="EMBL/GenBank/DDBJ databases">
        <title>Jade perch genome.</title>
        <authorList>
            <person name="Chao B."/>
        </authorList>
    </citation>
    <scope>NUCLEOTIDE SEQUENCE</scope>
    <source>
        <strain evidence="1">CB-2022</strain>
    </source>
</reference>
<gene>
    <name evidence="1" type="ORF">L3Q82_015260</name>
</gene>
<protein>
    <submittedName>
        <fullName evidence="1">Uncharacterized protein</fullName>
    </submittedName>
</protein>
<evidence type="ECO:0000313" key="2">
    <source>
        <dbReference type="Proteomes" id="UP000831701"/>
    </source>
</evidence>
<dbReference type="EMBL" id="CM041548">
    <property type="protein sequence ID" value="KAI3358866.1"/>
    <property type="molecule type" value="Genomic_DNA"/>
</dbReference>
<accession>A0ACB8VTR5</accession>
<dbReference type="Proteomes" id="UP000831701">
    <property type="component" value="Chromosome 18"/>
</dbReference>
<sequence>MKKVFLLLLFCQVVSPVTHSLKTFFTGSTGVPNLPEFVGVVMVDEIEVVYCDSNKMRAEPKQDWMEKVIEDDPTHIDRHTKECQEDQSFFSSFIKILMQSFDQTGGEFIFHSVQLQLVYLT</sequence>
<keyword evidence="2" id="KW-1185">Reference proteome</keyword>
<name>A0ACB8VTR5_9TELE</name>
<organism evidence="1 2">
    <name type="scientific">Scortum barcoo</name>
    <name type="common">barcoo grunter</name>
    <dbReference type="NCBI Taxonomy" id="214431"/>
    <lineage>
        <taxon>Eukaryota</taxon>
        <taxon>Metazoa</taxon>
        <taxon>Chordata</taxon>
        <taxon>Craniata</taxon>
        <taxon>Vertebrata</taxon>
        <taxon>Euteleostomi</taxon>
        <taxon>Actinopterygii</taxon>
        <taxon>Neopterygii</taxon>
        <taxon>Teleostei</taxon>
        <taxon>Neoteleostei</taxon>
        <taxon>Acanthomorphata</taxon>
        <taxon>Eupercaria</taxon>
        <taxon>Centrarchiformes</taxon>
        <taxon>Terapontoidei</taxon>
        <taxon>Terapontidae</taxon>
        <taxon>Scortum</taxon>
    </lineage>
</organism>
<evidence type="ECO:0000313" key="1">
    <source>
        <dbReference type="EMBL" id="KAI3358866.1"/>
    </source>
</evidence>
<comment type="caution">
    <text evidence="1">The sequence shown here is derived from an EMBL/GenBank/DDBJ whole genome shotgun (WGS) entry which is preliminary data.</text>
</comment>
<proteinExistence type="predicted"/>